<comment type="caution">
    <text evidence="1">The sequence shown here is derived from an EMBL/GenBank/DDBJ whole genome shotgun (WGS) entry which is preliminary data.</text>
</comment>
<accession>A0A9D3ZPU8</accession>
<dbReference type="Proteomes" id="UP000828251">
    <property type="component" value="Unassembled WGS sequence"/>
</dbReference>
<protein>
    <submittedName>
        <fullName evidence="1">Uncharacterized protein</fullName>
    </submittedName>
</protein>
<organism evidence="1 2">
    <name type="scientific">Gossypium stocksii</name>
    <dbReference type="NCBI Taxonomy" id="47602"/>
    <lineage>
        <taxon>Eukaryota</taxon>
        <taxon>Viridiplantae</taxon>
        <taxon>Streptophyta</taxon>
        <taxon>Embryophyta</taxon>
        <taxon>Tracheophyta</taxon>
        <taxon>Spermatophyta</taxon>
        <taxon>Magnoliopsida</taxon>
        <taxon>eudicotyledons</taxon>
        <taxon>Gunneridae</taxon>
        <taxon>Pentapetalae</taxon>
        <taxon>rosids</taxon>
        <taxon>malvids</taxon>
        <taxon>Malvales</taxon>
        <taxon>Malvaceae</taxon>
        <taxon>Malvoideae</taxon>
        <taxon>Gossypium</taxon>
    </lineage>
</organism>
<evidence type="ECO:0000313" key="1">
    <source>
        <dbReference type="EMBL" id="KAH1055630.1"/>
    </source>
</evidence>
<keyword evidence="2" id="KW-1185">Reference proteome</keyword>
<dbReference type="AlphaFoldDB" id="A0A9D3ZPU8"/>
<sequence length="103" mass="11661">MSSTSKTLESFHIFKHDELNINVQQELGVEDCDKVVRNEEGVFTPLNIRVGVELDVVEELNRELSEGVKESTHFLTIVLNKSTDILHDHIYSSSNARTAFKTS</sequence>
<evidence type="ECO:0000313" key="2">
    <source>
        <dbReference type="Proteomes" id="UP000828251"/>
    </source>
</evidence>
<dbReference type="EMBL" id="JAIQCV010000010">
    <property type="protein sequence ID" value="KAH1055630.1"/>
    <property type="molecule type" value="Genomic_DNA"/>
</dbReference>
<name>A0A9D3ZPU8_9ROSI</name>
<reference evidence="1 2" key="1">
    <citation type="journal article" date="2021" name="Plant Biotechnol. J.">
        <title>Multi-omics assisted identification of the key and species-specific regulatory components of drought-tolerant mechanisms in Gossypium stocksii.</title>
        <authorList>
            <person name="Yu D."/>
            <person name="Ke L."/>
            <person name="Zhang D."/>
            <person name="Wu Y."/>
            <person name="Sun Y."/>
            <person name="Mei J."/>
            <person name="Sun J."/>
            <person name="Sun Y."/>
        </authorList>
    </citation>
    <scope>NUCLEOTIDE SEQUENCE [LARGE SCALE GENOMIC DNA]</scope>
    <source>
        <strain evidence="2">cv. E1</strain>
        <tissue evidence="1">Leaf</tissue>
    </source>
</reference>
<gene>
    <name evidence="1" type="ORF">J1N35_033695</name>
</gene>
<proteinExistence type="predicted"/>